<gene>
    <name evidence="2" type="ORF">FHS94_003701</name>
</gene>
<feature type="signal peptide" evidence="1">
    <location>
        <begin position="1"/>
        <end position="21"/>
    </location>
</feature>
<organism evidence="2 3">
    <name type="scientific">Sphingomonas aerophila</name>
    <dbReference type="NCBI Taxonomy" id="1344948"/>
    <lineage>
        <taxon>Bacteria</taxon>
        <taxon>Pseudomonadati</taxon>
        <taxon>Pseudomonadota</taxon>
        <taxon>Alphaproteobacteria</taxon>
        <taxon>Sphingomonadales</taxon>
        <taxon>Sphingomonadaceae</taxon>
        <taxon>Sphingomonas</taxon>
    </lineage>
</organism>
<keyword evidence="1" id="KW-0732">Signal</keyword>
<dbReference type="Proteomes" id="UP000546200">
    <property type="component" value="Unassembled WGS sequence"/>
</dbReference>
<feature type="chain" id="PRO_5031373238" evidence="1">
    <location>
        <begin position="22"/>
        <end position="434"/>
    </location>
</feature>
<proteinExistence type="predicted"/>
<keyword evidence="3" id="KW-1185">Reference proteome</keyword>
<evidence type="ECO:0000313" key="2">
    <source>
        <dbReference type="EMBL" id="MBB5716829.1"/>
    </source>
</evidence>
<evidence type="ECO:0000256" key="1">
    <source>
        <dbReference type="SAM" id="SignalP"/>
    </source>
</evidence>
<name>A0A7W9BGJ5_9SPHN</name>
<dbReference type="AlphaFoldDB" id="A0A7W9BGJ5"/>
<dbReference type="RefSeq" id="WP_184060437.1">
    <property type="nucleotide sequence ID" value="NZ_JACIJK010000015.1"/>
</dbReference>
<evidence type="ECO:0000313" key="3">
    <source>
        <dbReference type="Proteomes" id="UP000546200"/>
    </source>
</evidence>
<comment type="caution">
    <text evidence="2">The sequence shown here is derived from an EMBL/GenBank/DDBJ whole genome shotgun (WGS) entry which is preliminary data.</text>
</comment>
<dbReference type="EMBL" id="JACIJK010000015">
    <property type="protein sequence ID" value="MBB5716829.1"/>
    <property type="molecule type" value="Genomic_DNA"/>
</dbReference>
<reference evidence="2 3" key="1">
    <citation type="submission" date="2020-08" db="EMBL/GenBank/DDBJ databases">
        <title>Genomic Encyclopedia of Type Strains, Phase IV (KMG-IV): sequencing the most valuable type-strain genomes for metagenomic binning, comparative biology and taxonomic classification.</title>
        <authorList>
            <person name="Goeker M."/>
        </authorList>
    </citation>
    <scope>NUCLEOTIDE SEQUENCE [LARGE SCALE GENOMIC DNA]</scope>
    <source>
        <strain evidence="2 3">DSM 100044</strain>
    </source>
</reference>
<accession>A0A7W9BGJ5</accession>
<sequence length="434" mass="48257">MRKALFTALAFSAVFSSSVAAQDQVEQTAWKRYLLELHDHFCGEVTPCTDVHIPTSTIEAEWSGDTVGRLNLHTLADPIPAPGLVQRRTSFNFGSEFQRFADNIDYTPRITSPALQSQVRAARKVYDRETTRFLTLSRNNDGEWKTFNESQAALPRFQQKTRLQWSAQYAPKEYTARQTAAASKQSWDSMVQKTYPGQVGTWLDSAKNPALETAVDSAGQSVDVYPYLVNGNLEDFRRQSREALTGDDWQPERRIAVKASRSTTDFEQKSGGLTLGVEFDNFSLDLSGRRMSFSRHITANNQSMEIGFGRTKTFTVTPGRWFNSGLISEFGQGPFFNKPAKPYFGASGMMPARVHEIIVGYRPTVLVELTAGELSEAQTISAGGGGLKIGPFRIGGSGSKLKYTKVESAGGNLYRLFDDSDRVYIIAMRSLPLQ</sequence>
<protein>
    <submittedName>
        <fullName evidence="2">Uncharacterized protein</fullName>
    </submittedName>
</protein>